<evidence type="ECO:0000256" key="9">
    <source>
        <dbReference type="SAM" id="Phobius"/>
    </source>
</evidence>
<keyword evidence="3 9" id="KW-0812">Transmembrane</keyword>
<feature type="transmembrane region" description="Helical" evidence="9">
    <location>
        <begin position="426"/>
        <end position="450"/>
    </location>
</feature>
<keyword evidence="4 9" id="KW-1133">Transmembrane helix</keyword>
<evidence type="ECO:0000256" key="2">
    <source>
        <dbReference type="ARBA" id="ARBA00022475"/>
    </source>
</evidence>
<evidence type="ECO:0000256" key="1">
    <source>
        <dbReference type="ARBA" id="ARBA00004651"/>
    </source>
</evidence>
<feature type="region of interest" description="Disordered" evidence="8">
    <location>
        <begin position="87"/>
        <end position="119"/>
    </location>
</feature>
<keyword evidence="2" id="KW-1003">Cell membrane</keyword>
<proteinExistence type="predicted"/>
<evidence type="ECO:0000256" key="5">
    <source>
        <dbReference type="ARBA" id="ARBA00023136"/>
    </source>
</evidence>
<feature type="transmembrane region" description="Helical" evidence="9">
    <location>
        <begin position="547"/>
        <end position="568"/>
    </location>
</feature>
<evidence type="ECO:0000256" key="6">
    <source>
        <dbReference type="ARBA" id="ARBA00023170"/>
    </source>
</evidence>
<evidence type="ECO:0000313" key="11">
    <source>
        <dbReference type="Proteomes" id="UP001642540"/>
    </source>
</evidence>
<evidence type="ECO:0000256" key="3">
    <source>
        <dbReference type="ARBA" id="ARBA00022692"/>
    </source>
</evidence>
<evidence type="ECO:0000313" key="10">
    <source>
        <dbReference type="EMBL" id="CAL8071754.1"/>
    </source>
</evidence>
<dbReference type="EMBL" id="CAXLJM020000006">
    <property type="protein sequence ID" value="CAL8071754.1"/>
    <property type="molecule type" value="Genomic_DNA"/>
</dbReference>
<sequence length="577" mass="64368">MKKEKVIKFLANTCFLIPGNVKSPKSWFLSFLSVLSLVGLALAILSCFLEFLGTEKLLRSGTNNGTLLKHFKHTPFRPVAFCIKSHDTNTDTNGQTEGSPVTEILEENGPPEDGPPPRQPEVLEDIVNTSYRILIFAVNIVLRLFLWTSFPSIIEILGSLFTLNDGQSEVKNNALSRIWYDGVQKWSSSEKTYLVVLMISQLLRELDLILQFQWSLSRVGLNSVYIPCIIFQAAMEQAKVLFARELVLEIMTFILLVVLKTFVNALWTVAGKSEEVEDIIEMGSKLGGNEKGKQSKEFLFAKAQAILLNSEKSMGSADGNFILPGGVAPLHEQLRLGSGYEENSDLSIIFRAPQHGSNNGKSFERRVTVETIYSKMNFIVNMYFDLMAVWEKSSKITGFVTLVLFCELTTTFCLNTYITLDAAMTFGLLSGLGSCGIMRAILIVMKLVFVCNTAQELRDMTQVLIDRILKLKLKLLSLPKEMYRKESLKSNNMNSMNMNNTSTNSSPVNCERCRGLGSFLSEMVSYIRSHPFELSALGYFSVSRSSLTTITGVIVTYLVVLVQFQSYASSTSTSTTT</sequence>
<keyword evidence="7" id="KW-0807">Transducer</keyword>
<dbReference type="PANTHER" id="PTHR21143:SF121">
    <property type="entry name" value="GUSTATORY AND ODORANT RECEPTOR 21A"/>
    <property type="match status" value="1"/>
</dbReference>
<protein>
    <recommendedName>
        <fullName evidence="12">Gustatory receptor</fullName>
    </recommendedName>
</protein>
<feature type="transmembrane region" description="Helical" evidence="9">
    <location>
        <begin position="397"/>
        <end position="420"/>
    </location>
</feature>
<evidence type="ECO:0000256" key="4">
    <source>
        <dbReference type="ARBA" id="ARBA00022989"/>
    </source>
</evidence>
<organism evidence="10 11">
    <name type="scientific">Orchesella dallaii</name>
    <dbReference type="NCBI Taxonomy" id="48710"/>
    <lineage>
        <taxon>Eukaryota</taxon>
        <taxon>Metazoa</taxon>
        <taxon>Ecdysozoa</taxon>
        <taxon>Arthropoda</taxon>
        <taxon>Hexapoda</taxon>
        <taxon>Collembola</taxon>
        <taxon>Entomobryomorpha</taxon>
        <taxon>Entomobryoidea</taxon>
        <taxon>Orchesellidae</taxon>
        <taxon>Orchesellinae</taxon>
        <taxon>Orchesella</taxon>
    </lineage>
</organism>
<dbReference type="InterPro" id="IPR013604">
    <property type="entry name" value="7TM_chemorcpt"/>
</dbReference>
<feature type="transmembrane region" description="Helical" evidence="9">
    <location>
        <begin position="246"/>
        <end position="267"/>
    </location>
</feature>
<keyword evidence="5 9" id="KW-0472">Membrane</keyword>
<evidence type="ECO:0000256" key="7">
    <source>
        <dbReference type="ARBA" id="ARBA00023224"/>
    </source>
</evidence>
<dbReference type="Proteomes" id="UP001642540">
    <property type="component" value="Unassembled WGS sequence"/>
</dbReference>
<feature type="transmembrane region" description="Helical" evidence="9">
    <location>
        <begin position="133"/>
        <end position="154"/>
    </location>
</feature>
<comment type="caution">
    <text evidence="10">The sequence shown here is derived from an EMBL/GenBank/DDBJ whole genome shotgun (WGS) entry which is preliminary data.</text>
</comment>
<name>A0ABP1PNH9_9HEXA</name>
<evidence type="ECO:0000256" key="8">
    <source>
        <dbReference type="SAM" id="MobiDB-lite"/>
    </source>
</evidence>
<gene>
    <name evidence="10" type="ORF">ODALV1_LOCUS1863</name>
</gene>
<evidence type="ECO:0008006" key="12">
    <source>
        <dbReference type="Google" id="ProtNLM"/>
    </source>
</evidence>
<comment type="subcellular location">
    <subcellularLocation>
        <location evidence="1">Cell membrane</location>
        <topology evidence="1">Multi-pass membrane protein</topology>
    </subcellularLocation>
</comment>
<feature type="transmembrane region" description="Helical" evidence="9">
    <location>
        <begin position="27"/>
        <end position="49"/>
    </location>
</feature>
<dbReference type="Pfam" id="PF08395">
    <property type="entry name" value="7tm_7"/>
    <property type="match status" value="1"/>
</dbReference>
<dbReference type="PANTHER" id="PTHR21143">
    <property type="entry name" value="INVERTEBRATE GUSTATORY RECEPTOR"/>
    <property type="match status" value="1"/>
</dbReference>
<keyword evidence="11" id="KW-1185">Reference proteome</keyword>
<reference evidence="10 11" key="1">
    <citation type="submission" date="2024-08" db="EMBL/GenBank/DDBJ databases">
        <authorList>
            <person name="Cucini C."/>
            <person name="Frati F."/>
        </authorList>
    </citation>
    <scope>NUCLEOTIDE SEQUENCE [LARGE SCALE GENOMIC DNA]</scope>
</reference>
<feature type="compositionally biased region" description="Polar residues" evidence="8">
    <location>
        <begin position="90"/>
        <end position="99"/>
    </location>
</feature>
<keyword evidence="6" id="KW-0675">Receptor</keyword>
<accession>A0ABP1PNH9</accession>